<dbReference type="EMBL" id="JASBRG010000007">
    <property type="protein sequence ID" value="MDI3321812.1"/>
    <property type="molecule type" value="Genomic_DNA"/>
</dbReference>
<dbReference type="PANTHER" id="PTHR35869">
    <property type="entry name" value="OUTER-MEMBRANE LIPOPROTEIN CARRIER PROTEIN"/>
    <property type="match status" value="1"/>
</dbReference>
<keyword evidence="4" id="KW-1185">Reference proteome</keyword>
<accession>A0ABT6RIZ3</accession>
<gene>
    <name evidence="3" type="ORF">QJ048_18585</name>
</gene>
<keyword evidence="3" id="KW-0449">Lipoprotein</keyword>
<dbReference type="InterPro" id="IPR029046">
    <property type="entry name" value="LolA/LolB/LppX"/>
</dbReference>
<dbReference type="PANTHER" id="PTHR35869:SF1">
    <property type="entry name" value="OUTER-MEMBRANE LIPOPROTEIN CARRIER PROTEIN"/>
    <property type="match status" value="1"/>
</dbReference>
<feature type="signal peptide" evidence="2">
    <location>
        <begin position="1"/>
        <end position="20"/>
    </location>
</feature>
<evidence type="ECO:0000313" key="3">
    <source>
        <dbReference type="EMBL" id="MDI3321812.1"/>
    </source>
</evidence>
<keyword evidence="1 2" id="KW-0732">Signal</keyword>
<reference evidence="3 4" key="1">
    <citation type="submission" date="2023-05" db="EMBL/GenBank/DDBJ databases">
        <title>Genome sequence of Pinibacter sp. MAH-24.</title>
        <authorList>
            <person name="Huq M.A."/>
        </authorList>
    </citation>
    <scope>NUCLEOTIDE SEQUENCE [LARGE SCALE GENOMIC DNA]</scope>
    <source>
        <strain evidence="3 4">MAH-24</strain>
    </source>
</reference>
<dbReference type="RefSeq" id="WP_282335918.1">
    <property type="nucleotide sequence ID" value="NZ_JASBRG010000007.1"/>
</dbReference>
<dbReference type="CDD" id="cd16325">
    <property type="entry name" value="LolA"/>
    <property type="match status" value="1"/>
</dbReference>
<dbReference type="Proteomes" id="UP001226434">
    <property type="component" value="Unassembled WGS sequence"/>
</dbReference>
<protein>
    <submittedName>
        <fullName evidence="3">Outer membrane lipoprotein carrier protein LolA</fullName>
    </submittedName>
</protein>
<dbReference type="SUPFAM" id="SSF89392">
    <property type="entry name" value="Prokaryotic lipoproteins and lipoprotein localization factors"/>
    <property type="match status" value="1"/>
</dbReference>
<sequence>MKKYLMALALGIGISAVSIAQSNDPAAKTILDGVSAKFKTYKAVQANFTLSIEDAKGKTQGTKKGILYYKGSKYRVSIPGGQEIFSDGKTNWTYDKAANEVTISKVDASGNALTPQKLFTNFYDKDFLYKLNGEKKVGAKTVQEIELTPTDKSKPFFKILLTVDKAAKTIVSTKVMQKDGNKFTYSVSNLNGNATIADSQFVFDKSKYPGVEEVDLR</sequence>
<dbReference type="Pfam" id="PF03548">
    <property type="entry name" value="LolA"/>
    <property type="match status" value="1"/>
</dbReference>
<feature type="chain" id="PRO_5045801246" evidence="2">
    <location>
        <begin position="21"/>
        <end position="217"/>
    </location>
</feature>
<organism evidence="3 4">
    <name type="scientific">Pinibacter soli</name>
    <dbReference type="NCBI Taxonomy" id="3044211"/>
    <lineage>
        <taxon>Bacteria</taxon>
        <taxon>Pseudomonadati</taxon>
        <taxon>Bacteroidota</taxon>
        <taxon>Chitinophagia</taxon>
        <taxon>Chitinophagales</taxon>
        <taxon>Chitinophagaceae</taxon>
        <taxon>Pinibacter</taxon>
    </lineage>
</organism>
<evidence type="ECO:0000256" key="2">
    <source>
        <dbReference type="SAM" id="SignalP"/>
    </source>
</evidence>
<dbReference type="Gene3D" id="2.50.20.10">
    <property type="entry name" value="Lipoprotein localisation LolA/LolB/LppX"/>
    <property type="match status" value="1"/>
</dbReference>
<dbReference type="InterPro" id="IPR004564">
    <property type="entry name" value="OM_lipoprot_carrier_LolA-like"/>
</dbReference>
<evidence type="ECO:0000256" key="1">
    <source>
        <dbReference type="ARBA" id="ARBA00022729"/>
    </source>
</evidence>
<comment type="caution">
    <text evidence="3">The sequence shown here is derived from an EMBL/GenBank/DDBJ whole genome shotgun (WGS) entry which is preliminary data.</text>
</comment>
<evidence type="ECO:0000313" key="4">
    <source>
        <dbReference type="Proteomes" id="UP001226434"/>
    </source>
</evidence>
<proteinExistence type="predicted"/>
<name>A0ABT6RIZ3_9BACT</name>